<evidence type="ECO:0000313" key="1">
    <source>
        <dbReference type="EMBL" id="OIR09081.1"/>
    </source>
</evidence>
<dbReference type="Pfam" id="PF07345">
    <property type="entry name" value="ATPaseInh_sub_z"/>
    <property type="match status" value="1"/>
</dbReference>
<sequence>MSERTPPPPQTDGHQRAAFWAAELLGLIGQAASDYAHGLKRPAGMDEAAHRAWMVARLAKDLAGRVSLADIRKKLDGLWQETRHRP</sequence>
<dbReference type="AlphaFoldDB" id="A0A1J5SKS7"/>
<comment type="caution">
    <text evidence="1">The sequence shown here is derived from an EMBL/GenBank/DDBJ whole genome shotgun (WGS) entry which is preliminary data.</text>
</comment>
<dbReference type="InterPro" id="IPR038293">
    <property type="entry name" value="ATPase_inh_sub_z_sf"/>
</dbReference>
<dbReference type="InterPro" id="IPR009945">
    <property type="entry name" value="ATPase_inh_sub_z"/>
</dbReference>
<protein>
    <submittedName>
        <fullName evidence="1">Uncharacterized protein</fullName>
    </submittedName>
</protein>
<proteinExistence type="predicted"/>
<dbReference type="EMBL" id="MLJW01000028">
    <property type="protein sequence ID" value="OIR09081.1"/>
    <property type="molecule type" value="Genomic_DNA"/>
</dbReference>
<name>A0A1J5SKS7_9ZZZZ</name>
<dbReference type="Gene3D" id="1.10.790.20">
    <property type="entry name" value="Domain of unknown function DUF1476"/>
    <property type="match status" value="1"/>
</dbReference>
<organism evidence="1">
    <name type="scientific">mine drainage metagenome</name>
    <dbReference type="NCBI Taxonomy" id="410659"/>
    <lineage>
        <taxon>unclassified sequences</taxon>
        <taxon>metagenomes</taxon>
        <taxon>ecological metagenomes</taxon>
    </lineage>
</organism>
<reference evidence="1" key="1">
    <citation type="submission" date="2016-10" db="EMBL/GenBank/DDBJ databases">
        <title>Sequence of Gallionella enrichment culture.</title>
        <authorList>
            <person name="Poehlein A."/>
            <person name="Muehling M."/>
            <person name="Daniel R."/>
        </authorList>
    </citation>
    <scope>NUCLEOTIDE SEQUENCE</scope>
</reference>
<gene>
    <name evidence="1" type="ORF">GALL_86880</name>
</gene>
<accession>A0A1J5SKS7</accession>